<keyword evidence="4 6" id="KW-0472">Membrane</keyword>
<dbReference type="PANTHER" id="PTHR11827">
    <property type="entry name" value="SOLUTE CARRIER FAMILY 12, CATION COTRANSPORTERS"/>
    <property type="match status" value="1"/>
</dbReference>
<feature type="region of interest" description="Disordered" evidence="5">
    <location>
        <begin position="22"/>
        <end position="53"/>
    </location>
</feature>
<evidence type="ECO:0000256" key="6">
    <source>
        <dbReference type="SAM" id="Phobius"/>
    </source>
</evidence>
<dbReference type="GO" id="GO:0006884">
    <property type="term" value="P:cell volume homeostasis"/>
    <property type="evidence" value="ECO:0007669"/>
    <property type="project" value="TreeGrafter"/>
</dbReference>
<accession>A0AAD6J339</accession>
<organism evidence="7 8">
    <name type="scientific">Drechslerella dactyloides</name>
    <name type="common">Nematode-trapping fungus</name>
    <name type="synonym">Arthrobotrys dactyloides</name>
    <dbReference type="NCBI Taxonomy" id="74499"/>
    <lineage>
        <taxon>Eukaryota</taxon>
        <taxon>Fungi</taxon>
        <taxon>Dikarya</taxon>
        <taxon>Ascomycota</taxon>
        <taxon>Pezizomycotina</taxon>
        <taxon>Orbiliomycetes</taxon>
        <taxon>Orbiliales</taxon>
        <taxon>Orbiliaceae</taxon>
        <taxon>Drechslerella</taxon>
    </lineage>
</organism>
<dbReference type="Proteomes" id="UP001221413">
    <property type="component" value="Unassembled WGS sequence"/>
</dbReference>
<evidence type="ECO:0000256" key="4">
    <source>
        <dbReference type="ARBA" id="ARBA00023136"/>
    </source>
</evidence>
<evidence type="ECO:0000256" key="2">
    <source>
        <dbReference type="ARBA" id="ARBA00022692"/>
    </source>
</evidence>
<keyword evidence="8" id="KW-1185">Reference proteome</keyword>
<dbReference type="GO" id="GO:0015379">
    <property type="term" value="F:potassium:chloride symporter activity"/>
    <property type="evidence" value="ECO:0007669"/>
    <property type="project" value="TreeGrafter"/>
</dbReference>
<comment type="subcellular location">
    <subcellularLocation>
        <location evidence="1">Membrane</location>
        <topology evidence="1">Multi-pass membrane protein</topology>
    </subcellularLocation>
</comment>
<dbReference type="GO" id="GO:0055064">
    <property type="term" value="P:chloride ion homeostasis"/>
    <property type="evidence" value="ECO:0007669"/>
    <property type="project" value="TreeGrafter"/>
</dbReference>
<keyword evidence="3 6" id="KW-1133">Transmembrane helix</keyword>
<dbReference type="InterPro" id="IPR004842">
    <property type="entry name" value="SLC12A_fam"/>
</dbReference>
<dbReference type="GO" id="GO:0055075">
    <property type="term" value="P:potassium ion homeostasis"/>
    <property type="evidence" value="ECO:0007669"/>
    <property type="project" value="TreeGrafter"/>
</dbReference>
<dbReference type="AlphaFoldDB" id="A0AAD6J339"/>
<sequence length="121" mass="13033">MAAAGRFVSRLLDDATEALTRRGSVPADQRVPRSTGSGWFSRRRSSGIVGDPISHLPRMAKSLTSDEETRAKARPKVKLGTFSGVFVPTTLNVLSILMFLRFGFILGQSGIVGMMGEFAAC</sequence>
<evidence type="ECO:0000313" key="7">
    <source>
        <dbReference type="EMBL" id="KAJ6263450.1"/>
    </source>
</evidence>
<evidence type="ECO:0000256" key="1">
    <source>
        <dbReference type="ARBA" id="ARBA00004141"/>
    </source>
</evidence>
<protein>
    <submittedName>
        <fullName evidence="7">Vacuolar cation-chloride cotransporter</fullName>
    </submittedName>
</protein>
<comment type="caution">
    <text evidence="7">The sequence shown here is derived from an EMBL/GenBank/DDBJ whole genome shotgun (WGS) entry which is preliminary data.</text>
</comment>
<gene>
    <name evidence="7" type="ORF">Dda_2014</name>
</gene>
<dbReference type="PANTHER" id="PTHR11827:SF72">
    <property type="entry name" value="GH08340P"/>
    <property type="match status" value="1"/>
</dbReference>
<evidence type="ECO:0000256" key="5">
    <source>
        <dbReference type="SAM" id="MobiDB-lite"/>
    </source>
</evidence>
<keyword evidence="2 6" id="KW-0812">Transmembrane</keyword>
<feature type="transmembrane region" description="Helical" evidence="6">
    <location>
        <begin position="79"/>
        <end position="100"/>
    </location>
</feature>
<evidence type="ECO:0000313" key="8">
    <source>
        <dbReference type="Proteomes" id="UP001221413"/>
    </source>
</evidence>
<dbReference type="GO" id="GO:0034486">
    <property type="term" value="P:vacuolar transmembrane transport"/>
    <property type="evidence" value="ECO:0007669"/>
    <property type="project" value="TreeGrafter"/>
</dbReference>
<reference evidence="7" key="1">
    <citation type="submission" date="2023-01" db="EMBL/GenBank/DDBJ databases">
        <title>The chitinases involved in constricting ring structure development in the nematode-trapping fungus Drechslerella dactyloides.</title>
        <authorList>
            <person name="Wang R."/>
            <person name="Zhang L."/>
            <person name="Tang P."/>
            <person name="Li S."/>
            <person name="Liang L."/>
        </authorList>
    </citation>
    <scope>NUCLEOTIDE SEQUENCE</scope>
    <source>
        <strain evidence="7">YMF1.00031</strain>
    </source>
</reference>
<name>A0AAD6J339_DREDA</name>
<dbReference type="EMBL" id="JAQGDS010000002">
    <property type="protein sequence ID" value="KAJ6263450.1"/>
    <property type="molecule type" value="Genomic_DNA"/>
</dbReference>
<evidence type="ECO:0000256" key="3">
    <source>
        <dbReference type="ARBA" id="ARBA00022989"/>
    </source>
</evidence>
<dbReference type="GO" id="GO:0005774">
    <property type="term" value="C:vacuolar membrane"/>
    <property type="evidence" value="ECO:0007669"/>
    <property type="project" value="TreeGrafter"/>
</dbReference>
<proteinExistence type="predicted"/>